<proteinExistence type="predicted"/>
<organism evidence="1 2">
    <name type="scientific">Pleurodeles waltl</name>
    <name type="common">Iberian ribbed newt</name>
    <dbReference type="NCBI Taxonomy" id="8319"/>
    <lineage>
        <taxon>Eukaryota</taxon>
        <taxon>Metazoa</taxon>
        <taxon>Chordata</taxon>
        <taxon>Craniata</taxon>
        <taxon>Vertebrata</taxon>
        <taxon>Euteleostomi</taxon>
        <taxon>Amphibia</taxon>
        <taxon>Batrachia</taxon>
        <taxon>Caudata</taxon>
        <taxon>Salamandroidea</taxon>
        <taxon>Salamandridae</taxon>
        <taxon>Pleurodelinae</taxon>
        <taxon>Pleurodeles</taxon>
    </lineage>
</organism>
<comment type="caution">
    <text evidence="1">The sequence shown here is derived from an EMBL/GenBank/DDBJ whole genome shotgun (WGS) entry which is preliminary data.</text>
</comment>
<dbReference type="EMBL" id="JANPWB010000004">
    <property type="protein sequence ID" value="KAJ1193218.1"/>
    <property type="molecule type" value="Genomic_DNA"/>
</dbReference>
<sequence>MTAVTAAANLIVTTGDCHHGPQSSIGSDGTPLVGVQQWEPPTVHSNLPRNIAARVMTLWRCWWWDLLSPALAVFEIQLYLSSLLCVTRNAAVRRLPSLAVFRQLRAQQFSCARWMIVSNAQAPLRLHRAIE</sequence>
<dbReference type="Proteomes" id="UP001066276">
    <property type="component" value="Chromosome 2_2"/>
</dbReference>
<name>A0AAV7UVU6_PLEWA</name>
<reference evidence="1" key="1">
    <citation type="journal article" date="2022" name="bioRxiv">
        <title>Sequencing and chromosome-scale assembly of the giantPleurodeles waltlgenome.</title>
        <authorList>
            <person name="Brown T."/>
            <person name="Elewa A."/>
            <person name="Iarovenko S."/>
            <person name="Subramanian E."/>
            <person name="Araus A.J."/>
            <person name="Petzold A."/>
            <person name="Susuki M."/>
            <person name="Suzuki K.-i.T."/>
            <person name="Hayashi T."/>
            <person name="Toyoda A."/>
            <person name="Oliveira C."/>
            <person name="Osipova E."/>
            <person name="Leigh N.D."/>
            <person name="Simon A."/>
            <person name="Yun M.H."/>
        </authorList>
    </citation>
    <scope>NUCLEOTIDE SEQUENCE</scope>
    <source>
        <strain evidence="1">20211129_DDA</strain>
        <tissue evidence="1">Liver</tissue>
    </source>
</reference>
<dbReference type="AlphaFoldDB" id="A0AAV7UVU6"/>
<protein>
    <submittedName>
        <fullName evidence="1">Uncharacterized protein</fullName>
    </submittedName>
</protein>
<evidence type="ECO:0000313" key="2">
    <source>
        <dbReference type="Proteomes" id="UP001066276"/>
    </source>
</evidence>
<keyword evidence="2" id="KW-1185">Reference proteome</keyword>
<gene>
    <name evidence="1" type="ORF">NDU88_002522</name>
</gene>
<evidence type="ECO:0000313" key="1">
    <source>
        <dbReference type="EMBL" id="KAJ1193218.1"/>
    </source>
</evidence>
<accession>A0AAV7UVU6</accession>